<reference evidence="2 3" key="1">
    <citation type="submission" date="2016-10" db="EMBL/GenBank/DDBJ databases">
        <authorList>
            <person name="Varghese N."/>
            <person name="Submissions S."/>
        </authorList>
    </citation>
    <scope>NUCLEOTIDE SEQUENCE [LARGE SCALE GENOMIC DNA]</scope>
    <source>
        <strain evidence="3">YIM D21,KCTC 23444,ACCC 10710</strain>
    </source>
</reference>
<proteinExistence type="predicted"/>
<dbReference type="AlphaFoldDB" id="A0A1I1WP18"/>
<evidence type="ECO:0000313" key="2">
    <source>
        <dbReference type="EMBL" id="SFD96927.1"/>
    </source>
</evidence>
<dbReference type="RefSeq" id="WP_223163021.1">
    <property type="nucleotide sequence ID" value="NZ_FOMS01000005.1"/>
</dbReference>
<evidence type="ECO:0000313" key="3">
    <source>
        <dbReference type="Proteomes" id="UP000325289"/>
    </source>
</evidence>
<accession>A0A1I1WP18</accession>
<dbReference type="PANTHER" id="PTHR12843">
    <property type="entry name" value="PROTEIN-LYSINE N-METHYLTRANSFERASE METTL10"/>
    <property type="match status" value="1"/>
</dbReference>
<organism evidence="2 3">
    <name type="scientific">Roseivivax sediminis</name>
    <dbReference type="NCBI Taxonomy" id="936889"/>
    <lineage>
        <taxon>Bacteria</taxon>
        <taxon>Pseudomonadati</taxon>
        <taxon>Pseudomonadota</taxon>
        <taxon>Alphaproteobacteria</taxon>
        <taxon>Rhodobacterales</taxon>
        <taxon>Roseobacteraceae</taxon>
        <taxon>Roseivivax</taxon>
    </lineage>
</organism>
<feature type="domain" description="Methyltransferase" evidence="1">
    <location>
        <begin position="26"/>
        <end position="113"/>
    </location>
</feature>
<dbReference type="CDD" id="cd02440">
    <property type="entry name" value="AdoMet_MTases"/>
    <property type="match status" value="1"/>
</dbReference>
<sequence length="185" mass="20312">MSWFQAVPQPSLDLIERHGGGNAASVIDIGGGASRLADALLASGYRDLSILDISESALARTRKRLASLADRVGFIVADVTTWKPARHWDVWHDRAVMHFLVSESGQEAYRRAMLAATVPGSVAIIGTFAPDGPERCSGLPVRRWSADDLSDFFAPEFSLLDTRRHRHETPGGVTQNFEFAVLRRV</sequence>
<dbReference type="Pfam" id="PF13649">
    <property type="entry name" value="Methyltransf_25"/>
    <property type="match status" value="1"/>
</dbReference>
<name>A0A1I1WP18_9RHOB</name>
<protein>
    <submittedName>
        <fullName evidence="2">Nodulation protein S (NodS)</fullName>
    </submittedName>
</protein>
<dbReference type="InterPro" id="IPR029063">
    <property type="entry name" value="SAM-dependent_MTases_sf"/>
</dbReference>
<dbReference type="EMBL" id="FOMS01000005">
    <property type="protein sequence ID" value="SFD96927.1"/>
    <property type="molecule type" value="Genomic_DNA"/>
</dbReference>
<gene>
    <name evidence="2" type="ORF">SAMN04515678_10517</name>
</gene>
<dbReference type="PANTHER" id="PTHR12843:SF5">
    <property type="entry name" value="EEF1A LYSINE METHYLTRANSFERASE 2"/>
    <property type="match status" value="1"/>
</dbReference>
<dbReference type="SUPFAM" id="SSF53335">
    <property type="entry name" value="S-adenosyl-L-methionine-dependent methyltransferases"/>
    <property type="match status" value="1"/>
</dbReference>
<dbReference type="Gene3D" id="3.40.50.150">
    <property type="entry name" value="Vaccinia Virus protein VP39"/>
    <property type="match status" value="1"/>
</dbReference>
<evidence type="ECO:0000259" key="1">
    <source>
        <dbReference type="Pfam" id="PF13649"/>
    </source>
</evidence>
<keyword evidence="3" id="KW-1185">Reference proteome</keyword>
<dbReference type="Proteomes" id="UP000325289">
    <property type="component" value="Unassembled WGS sequence"/>
</dbReference>
<dbReference type="InterPro" id="IPR041698">
    <property type="entry name" value="Methyltransf_25"/>
</dbReference>